<protein>
    <submittedName>
        <fullName evidence="3">Three-helix bundle dimerization domain-containing protein</fullName>
    </submittedName>
</protein>
<dbReference type="SUPFAM" id="SSF52788">
    <property type="entry name" value="Phosphotyrosine protein phosphatases I"/>
    <property type="match status" value="1"/>
</dbReference>
<comment type="caution">
    <text evidence="3">The sequence shown here is derived from an EMBL/GenBank/DDBJ whole genome shotgun (WGS) entry which is preliminary data.</text>
</comment>
<dbReference type="InterPro" id="IPR048716">
    <property type="entry name" value="Phosphatase-like_N"/>
</dbReference>
<dbReference type="SMART" id="SM00226">
    <property type="entry name" value="LMWPc"/>
    <property type="match status" value="1"/>
</dbReference>
<evidence type="ECO:0000259" key="2">
    <source>
        <dbReference type="SMART" id="SM00226"/>
    </source>
</evidence>
<dbReference type="InterPro" id="IPR023485">
    <property type="entry name" value="Ptyr_pPase"/>
</dbReference>
<dbReference type="Proteomes" id="UP001589890">
    <property type="component" value="Unassembled WGS sequence"/>
</dbReference>
<keyword evidence="1" id="KW-0059">Arsenical resistance</keyword>
<dbReference type="Gene3D" id="1.10.8.1060">
    <property type="entry name" value="Corynebacterium glutamicum thioredoxin-dependent arsenate reductase, N-terminal domain"/>
    <property type="match status" value="1"/>
</dbReference>
<gene>
    <name evidence="3" type="ORF">ACFFGN_04690</name>
</gene>
<dbReference type="PANTHER" id="PTHR43428:SF1">
    <property type="entry name" value="ARSENATE REDUCTASE"/>
    <property type="match status" value="1"/>
</dbReference>
<feature type="domain" description="Phosphotyrosine protein phosphatase I" evidence="2">
    <location>
        <begin position="85"/>
        <end position="210"/>
    </location>
</feature>
<evidence type="ECO:0000313" key="4">
    <source>
        <dbReference type="Proteomes" id="UP001589890"/>
    </source>
</evidence>
<dbReference type="InterPro" id="IPR036196">
    <property type="entry name" value="Ptyr_pPase_sf"/>
</dbReference>
<name>A0ABV6QI92_9ACTN</name>
<dbReference type="Gene3D" id="3.40.50.2300">
    <property type="match status" value="1"/>
</dbReference>
<dbReference type="Pfam" id="PF21234">
    <property type="entry name" value="Phosphatase-like_N"/>
    <property type="match status" value="1"/>
</dbReference>
<dbReference type="Pfam" id="PF01451">
    <property type="entry name" value="LMWPc"/>
    <property type="match status" value="1"/>
</dbReference>
<sequence length="220" mass="23175">MPPTAEELSLLDTDTVLGRAAERLAGKYTGVFNAETIERVVHESYVALYRTASIQRHLPALAEHFAGDRLAALAHAKGAIVSPVPQVLFLCVANAGRSQMAAALLAHHAAGTVAVRSAGSHPAADVETPVAAAMAELGLDLNQAYPKPLTDDVVRAADVVVTMGCGDACPVLPGKRYHDWAIDDPAGRSPAEVRRIRDDIDTRVRALLAELVDQHAGAIA</sequence>
<accession>A0ABV6QI92</accession>
<keyword evidence="4" id="KW-1185">Reference proteome</keyword>
<organism evidence="3 4">
    <name type="scientific">Kribbella deserti</name>
    <dbReference type="NCBI Taxonomy" id="1926257"/>
    <lineage>
        <taxon>Bacteria</taxon>
        <taxon>Bacillati</taxon>
        <taxon>Actinomycetota</taxon>
        <taxon>Actinomycetes</taxon>
        <taxon>Propionibacteriales</taxon>
        <taxon>Kribbellaceae</taxon>
        <taxon>Kribbella</taxon>
    </lineage>
</organism>
<dbReference type="RefSeq" id="WP_380044049.1">
    <property type="nucleotide sequence ID" value="NZ_JBHLTC010000005.1"/>
</dbReference>
<evidence type="ECO:0000313" key="3">
    <source>
        <dbReference type="EMBL" id="MFC0623347.1"/>
    </source>
</evidence>
<dbReference type="NCBIfam" id="NF046112">
    <property type="entry name" value="MSMEG_6209_Nter"/>
    <property type="match status" value="1"/>
</dbReference>
<proteinExistence type="predicted"/>
<reference evidence="3 4" key="1">
    <citation type="submission" date="2024-09" db="EMBL/GenBank/DDBJ databases">
        <authorList>
            <person name="Sun Q."/>
            <person name="Mori K."/>
        </authorList>
    </citation>
    <scope>NUCLEOTIDE SEQUENCE [LARGE SCALE GENOMIC DNA]</scope>
    <source>
        <strain evidence="3 4">CGMCC 1.15906</strain>
    </source>
</reference>
<dbReference type="PANTHER" id="PTHR43428">
    <property type="entry name" value="ARSENATE REDUCTASE"/>
    <property type="match status" value="1"/>
</dbReference>
<dbReference type="EMBL" id="JBHLTC010000005">
    <property type="protein sequence ID" value="MFC0623347.1"/>
    <property type="molecule type" value="Genomic_DNA"/>
</dbReference>
<evidence type="ECO:0000256" key="1">
    <source>
        <dbReference type="ARBA" id="ARBA00022849"/>
    </source>
</evidence>